<dbReference type="InterPro" id="IPR036641">
    <property type="entry name" value="HPT_dom_sf"/>
</dbReference>
<evidence type="ECO:0000256" key="1">
    <source>
        <dbReference type="ARBA" id="ARBA00000085"/>
    </source>
</evidence>
<dbReference type="PROSITE" id="PS50110">
    <property type="entry name" value="RESPONSE_REGULATORY"/>
    <property type="match status" value="1"/>
</dbReference>
<proteinExistence type="predicted"/>
<keyword evidence="8" id="KW-0067">ATP-binding</keyword>
<feature type="modified residue" description="4-aspartylphosphate" evidence="13">
    <location>
        <position position="655"/>
    </location>
</feature>
<dbReference type="EMBL" id="CP159578">
    <property type="protein sequence ID" value="XCJ81303.1"/>
    <property type="molecule type" value="Genomic_DNA"/>
</dbReference>
<comment type="catalytic activity">
    <reaction evidence="1">
        <text>ATP + protein L-histidine = ADP + protein N-phospho-L-histidine.</text>
        <dbReference type="EC" id="2.7.13.3"/>
    </reaction>
</comment>
<dbReference type="SMART" id="SM00073">
    <property type="entry name" value="HPT"/>
    <property type="match status" value="1"/>
</dbReference>
<feature type="domain" description="Histidine kinase" evidence="15">
    <location>
        <begin position="255"/>
        <end position="465"/>
    </location>
</feature>
<evidence type="ECO:0000256" key="11">
    <source>
        <dbReference type="ARBA" id="ARBA00023136"/>
    </source>
</evidence>
<dbReference type="CDD" id="cd00082">
    <property type="entry name" value="HisKA"/>
    <property type="match status" value="1"/>
</dbReference>
<dbReference type="Gene3D" id="3.30.565.10">
    <property type="entry name" value="Histidine kinase-like ATPase, C-terminal domain"/>
    <property type="match status" value="1"/>
</dbReference>
<dbReference type="Pfam" id="PF00512">
    <property type="entry name" value="HisKA"/>
    <property type="match status" value="1"/>
</dbReference>
<evidence type="ECO:0000313" key="18">
    <source>
        <dbReference type="EMBL" id="XCJ81303.1"/>
    </source>
</evidence>
<keyword evidence="5 13" id="KW-0597">Phosphoprotein</keyword>
<dbReference type="InterPro" id="IPR001789">
    <property type="entry name" value="Sig_transdc_resp-reg_receiver"/>
</dbReference>
<keyword evidence="6" id="KW-0812">Transmembrane</keyword>
<dbReference type="InterPro" id="IPR036890">
    <property type="entry name" value="HATPase_C_sf"/>
</dbReference>
<dbReference type="SUPFAM" id="SSF47384">
    <property type="entry name" value="Homodimeric domain of signal transducing histidine kinase"/>
    <property type="match status" value="1"/>
</dbReference>
<dbReference type="Pfam" id="PF01627">
    <property type="entry name" value="Hpt"/>
    <property type="match status" value="1"/>
</dbReference>
<evidence type="ECO:0000256" key="6">
    <source>
        <dbReference type="ARBA" id="ARBA00022692"/>
    </source>
</evidence>
<evidence type="ECO:0000256" key="7">
    <source>
        <dbReference type="ARBA" id="ARBA00022741"/>
    </source>
</evidence>
<dbReference type="PANTHER" id="PTHR45339:SF1">
    <property type="entry name" value="HYBRID SIGNAL TRANSDUCTION HISTIDINE KINASE J"/>
    <property type="match status" value="1"/>
</dbReference>
<sequence>MLSRWLTRLALILVIGVLILSGRHLWQLEQARGQQVPEHLGTMGRVLVPALTEALRDEDHATIHRLLMQLSNDPDIRNVTLRNDDGSEADCSGETPGPPPRPLSADARGWHAESAQRWLLPIDWLTPAQLPQRLWLDIRLSPDAVDIDERSRYHILTLSLSGLCLLLLLGAGAARRHHGASLHQAADRRAEAAGDPSAGGRAPGETALGAIAPAPIAVDVPPARWSDAATASGGTDSASSAAWPDSAKEISDLAYVSHELRAPLSGVLGLCRLLENSPLDARQREWLRHIHLASNGLLDTVDHVLGDERRRQTETTFDIADLLWEVNCLQTPLAQARGITLLGMVYDDVPPRLVGQPVALRQLLTNLISNAVKYGAAGDVVTRVTLSSREGERVRLTISVKDAGCAEGSDREQLRRALAAPMETAGRGSGLAVCRRLTREMEGELRLGNDGRHGNSVVASVTLGACEPFIRPAEFDLGQARIGLYQRHTRLDHLLAYALKRWSARVQPITHADTLTQDDEPPVLTLIGLDQQDLEPAARDAWQRHFDAMARPCLLVVNAEPTQPLPWRLPIGSSVLRLPISRYLLGRTLAGMLDAAGRQASSDQPRILVVDDDELSQHYLDAMLPIVGASSLVAGSAEAALALAAGHVIDLVLMDLRLPDASGAATIARLRALGGRWSHLPIIAMSASPGAELPEEGPGGCQQLLTKPIDERQLRALLMRYLPGVSEPAGEPTLAVVDPDLALQLSGGREALADELLTLLLSELPNHRLTLAQAWQAADAEALREAVHQLGGGCRYCGVPALSAACSALETRLQQAPLADCRHEWMQLTHACDQLAAWAERHAASR</sequence>
<evidence type="ECO:0000256" key="9">
    <source>
        <dbReference type="ARBA" id="ARBA00022989"/>
    </source>
</evidence>
<dbReference type="RefSeq" id="WP_353982057.1">
    <property type="nucleotide sequence ID" value="NZ_CP159578.1"/>
</dbReference>
<dbReference type="Gene3D" id="1.10.287.130">
    <property type="match status" value="1"/>
</dbReference>
<dbReference type="InterPro" id="IPR008207">
    <property type="entry name" value="Sig_transdc_His_kin_Hpt_dom"/>
</dbReference>
<evidence type="ECO:0000256" key="13">
    <source>
        <dbReference type="PROSITE-ProRule" id="PRU00169"/>
    </source>
</evidence>
<feature type="region of interest" description="Disordered" evidence="14">
    <location>
        <begin position="83"/>
        <end position="103"/>
    </location>
</feature>
<dbReference type="SMART" id="SM00388">
    <property type="entry name" value="HisKA"/>
    <property type="match status" value="1"/>
</dbReference>
<dbReference type="GO" id="GO:0005524">
    <property type="term" value="F:ATP binding"/>
    <property type="evidence" value="ECO:0007669"/>
    <property type="project" value="UniProtKB-KW"/>
</dbReference>
<name>A0AB74UJ00_9GAMM</name>
<keyword evidence="11" id="KW-0472">Membrane</keyword>
<dbReference type="PROSITE" id="PS50894">
    <property type="entry name" value="HPT"/>
    <property type="match status" value="1"/>
</dbReference>
<dbReference type="SMART" id="SM00387">
    <property type="entry name" value="HATPase_c"/>
    <property type="match status" value="1"/>
</dbReference>
<keyword evidence="9" id="KW-1133">Transmembrane helix</keyword>
<dbReference type="AlphaFoldDB" id="A0AB74UJ00"/>
<keyword evidence="10" id="KW-0902">Two-component regulatory system</keyword>
<evidence type="ECO:0000256" key="14">
    <source>
        <dbReference type="SAM" id="MobiDB-lite"/>
    </source>
</evidence>
<organism evidence="18">
    <name type="scientific">Salinicola endophyticus</name>
    <dbReference type="NCBI Taxonomy" id="1949083"/>
    <lineage>
        <taxon>Bacteria</taxon>
        <taxon>Pseudomonadati</taxon>
        <taxon>Pseudomonadota</taxon>
        <taxon>Gammaproteobacteria</taxon>
        <taxon>Oceanospirillales</taxon>
        <taxon>Halomonadaceae</taxon>
        <taxon>Salinicola</taxon>
    </lineage>
</organism>
<keyword evidence="4" id="KW-1003">Cell membrane</keyword>
<dbReference type="InterPro" id="IPR011006">
    <property type="entry name" value="CheY-like_superfamily"/>
</dbReference>
<feature type="modified residue" description="Phosphohistidine" evidence="12">
    <location>
        <position position="788"/>
    </location>
</feature>
<evidence type="ECO:0000256" key="4">
    <source>
        <dbReference type="ARBA" id="ARBA00022475"/>
    </source>
</evidence>
<dbReference type="InterPro" id="IPR005467">
    <property type="entry name" value="His_kinase_dom"/>
</dbReference>
<dbReference type="GO" id="GO:0000155">
    <property type="term" value="F:phosphorelay sensor kinase activity"/>
    <property type="evidence" value="ECO:0007669"/>
    <property type="project" value="InterPro"/>
</dbReference>
<evidence type="ECO:0000256" key="8">
    <source>
        <dbReference type="ARBA" id="ARBA00022840"/>
    </source>
</evidence>
<dbReference type="SUPFAM" id="SSF55874">
    <property type="entry name" value="ATPase domain of HSP90 chaperone/DNA topoisomerase II/histidine kinase"/>
    <property type="match status" value="1"/>
</dbReference>
<dbReference type="InterPro" id="IPR036097">
    <property type="entry name" value="HisK_dim/P_sf"/>
</dbReference>
<dbReference type="CDD" id="cd17546">
    <property type="entry name" value="REC_hyHK_CKI1_RcsC-like"/>
    <property type="match status" value="1"/>
</dbReference>
<keyword evidence="7" id="KW-0547">Nucleotide-binding</keyword>
<accession>A0AB74UJ00</accession>
<dbReference type="Gene3D" id="1.20.120.160">
    <property type="entry name" value="HPT domain"/>
    <property type="match status" value="1"/>
</dbReference>
<comment type="subcellular location">
    <subcellularLocation>
        <location evidence="2">Cell membrane</location>
        <topology evidence="2">Multi-pass membrane protein</topology>
    </subcellularLocation>
</comment>
<evidence type="ECO:0000259" key="15">
    <source>
        <dbReference type="PROSITE" id="PS50109"/>
    </source>
</evidence>
<dbReference type="SMART" id="SM00448">
    <property type="entry name" value="REC"/>
    <property type="match status" value="1"/>
</dbReference>
<dbReference type="SUPFAM" id="SSF52172">
    <property type="entry name" value="CheY-like"/>
    <property type="match status" value="1"/>
</dbReference>
<dbReference type="PANTHER" id="PTHR45339">
    <property type="entry name" value="HYBRID SIGNAL TRANSDUCTION HISTIDINE KINASE J"/>
    <property type="match status" value="1"/>
</dbReference>
<reference evidence="18" key="1">
    <citation type="submission" date="2024-06" db="EMBL/GenBank/DDBJ databases">
        <title>Complete genome of Salinicola endophyticus HNIBRBA4755.</title>
        <authorList>
            <person name="Shin S.Y."/>
            <person name="Kang H."/>
            <person name="Song J."/>
        </authorList>
    </citation>
    <scope>NUCLEOTIDE SEQUENCE</scope>
    <source>
        <strain evidence="18">HNIBRBA4755</strain>
    </source>
</reference>
<feature type="domain" description="HPt" evidence="17">
    <location>
        <begin position="749"/>
        <end position="846"/>
    </location>
</feature>
<evidence type="ECO:0000256" key="3">
    <source>
        <dbReference type="ARBA" id="ARBA00012438"/>
    </source>
</evidence>
<feature type="domain" description="Response regulatory" evidence="16">
    <location>
        <begin position="606"/>
        <end position="722"/>
    </location>
</feature>
<dbReference type="Gene3D" id="3.40.50.2300">
    <property type="match status" value="1"/>
</dbReference>
<evidence type="ECO:0000256" key="5">
    <source>
        <dbReference type="ARBA" id="ARBA00022553"/>
    </source>
</evidence>
<evidence type="ECO:0000259" key="17">
    <source>
        <dbReference type="PROSITE" id="PS50894"/>
    </source>
</evidence>
<dbReference type="GO" id="GO:0005886">
    <property type="term" value="C:plasma membrane"/>
    <property type="evidence" value="ECO:0007669"/>
    <property type="project" value="UniProtKB-SubCell"/>
</dbReference>
<dbReference type="InterPro" id="IPR003594">
    <property type="entry name" value="HATPase_dom"/>
</dbReference>
<gene>
    <name evidence="18" type="ORF">ABV408_09015</name>
</gene>
<evidence type="ECO:0000256" key="12">
    <source>
        <dbReference type="PROSITE-ProRule" id="PRU00110"/>
    </source>
</evidence>
<dbReference type="SUPFAM" id="SSF47226">
    <property type="entry name" value="Histidine-containing phosphotransfer domain, HPT domain"/>
    <property type="match status" value="1"/>
</dbReference>
<dbReference type="Pfam" id="PF00072">
    <property type="entry name" value="Response_reg"/>
    <property type="match status" value="1"/>
</dbReference>
<dbReference type="Pfam" id="PF02518">
    <property type="entry name" value="HATPase_c"/>
    <property type="match status" value="1"/>
</dbReference>
<dbReference type="EC" id="2.7.13.3" evidence="3"/>
<evidence type="ECO:0000256" key="2">
    <source>
        <dbReference type="ARBA" id="ARBA00004651"/>
    </source>
</evidence>
<protein>
    <recommendedName>
        <fullName evidence="3">histidine kinase</fullName>
        <ecNumber evidence="3">2.7.13.3</ecNumber>
    </recommendedName>
</protein>
<feature type="region of interest" description="Disordered" evidence="14">
    <location>
        <begin position="180"/>
        <end position="206"/>
    </location>
</feature>
<evidence type="ECO:0000256" key="10">
    <source>
        <dbReference type="ARBA" id="ARBA00023012"/>
    </source>
</evidence>
<dbReference type="InterPro" id="IPR003661">
    <property type="entry name" value="HisK_dim/P_dom"/>
</dbReference>
<evidence type="ECO:0000259" key="16">
    <source>
        <dbReference type="PROSITE" id="PS50110"/>
    </source>
</evidence>
<dbReference type="PROSITE" id="PS50109">
    <property type="entry name" value="HIS_KIN"/>
    <property type="match status" value="1"/>
</dbReference>